<feature type="transmembrane region" description="Helical" evidence="5">
    <location>
        <begin position="71"/>
        <end position="88"/>
    </location>
</feature>
<dbReference type="GO" id="GO:0016020">
    <property type="term" value="C:membrane"/>
    <property type="evidence" value="ECO:0007669"/>
    <property type="project" value="UniProtKB-SubCell"/>
</dbReference>
<dbReference type="RefSeq" id="WP_274843055.1">
    <property type="nucleotide sequence ID" value="NZ_JANEVZ010000001.1"/>
</dbReference>
<reference evidence="6" key="2">
    <citation type="submission" date="2009-03" db="EMBL/GenBank/DDBJ databases">
        <title>Acquired DNA containing D-alanine,D-serine operons in vancomycin resistant Enterococcus faecalis.</title>
        <authorList>
            <person name="Boyd D.A."/>
            <person name="Mulvey M.R."/>
        </authorList>
    </citation>
    <scope>NUCLEOTIDE SEQUENCE</scope>
    <source>
        <strain evidence="6">N00-0410</strain>
    </source>
</reference>
<dbReference type="AlphaFoldDB" id="C4P4J8"/>
<keyword evidence="3 5" id="KW-1133">Transmembrane helix</keyword>
<evidence type="ECO:0000256" key="4">
    <source>
        <dbReference type="ARBA" id="ARBA00023136"/>
    </source>
</evidence>
<dbReference type="PANTHER" id="PTHR43847:SF1">
    <property type="entry name" value="BLL3993 PROTEIN"/>
    <property type="match status" value="1"/>
</dbReference>
<feature type="transmembrane region" description="Helical" evidence="5">
    <location>
        <begin position="42"/>
        <end position="59"/>
    </location>
</feature>
<name>C4P4J8_ENTFL</name>
<evidence type="ECO:0000256" key="2">
    <source>
        <dbReference type="ARBA" id="ARBA00022692"/>
    </source>
</evidence>
<dbReference type="Pfam" id="PF04140">
    <property type="entry name" value="ICMT"/>
    <property type="match status" value="1"/>
</dbReference>
<protein>
    <submittedName>
        <fullName evidence="6">VE21</fullName>
    </submittedName>
</protein>
<keyword evidence="4 5" id="KW-0472">Membrane</keyword>
<dbReference type="InterPro" id="IPR052527">
    <property type="entry name" value="Metal_cation-efflux_comp"/>
</dbReference>
<dbReference type="EMBL" id="FJ872411">
    <property type="protein sequence ID" value="ACQ89881.1"/>
    <property type="molecule type" value="Genomic_DNA"/>
</dbReference>
<organism evidence="6">
    <name type="scientific">Enterococcus faecalis</name>
    <name type="common">Streptococcus faecalis</name>
    <dbReference type="NCBI Taxonomy" id="1351"/>
    <lineage>
        <taxon>Bacteria</taxon>
        <taxon>Bacillati</taxon>
        <taxon>Bacillota</taxon>
        <taxon>Bacilli</taxon>
        <taxon>Lactobacillales</taxon>
        <taxon>Enterococcaceae</taxon>
        <taxon>Enterococcus</taxon>
    </lineage>
</organism>
<dbReference type="Gene3D" id="1.20.120.1630">
    <property type="match status" value="1"/>
</dbReference>
<evidence type="ECO:0000256" key="1">
    <source>
        <dbReference type="ARBA" id="ARBA00004141"/>
    </source>
</evidence>
<feature type="transmembrane region" description="Helical" evidence="5">
    <location>
        <begin position="5"/>
        <end position="22"/>
    </location>
</feature>
<dbReference type="InterPro" id="IPR007269">
    <property type="entry name" value="ICMT_MeTrfase"/>
</dbReference>
<evidence type="ECO:0000256" key="5">
    <source>
        <dbReference type="SAM" id="Phobius"/>
    </source>
</evidence>
<feature type="transmembrane region" description="Helical" evidence="5">
    <location>
        <begin position="131"/>
        <end position="157"/>
    </location>
</feature>
<accession>C4P4J8</accession>
<proteinExistence type="predicted"/>
<comment type="subcellular location">
    <subcellularLocation>
        <location evidence="1">Membrane</location>
        <topology evidence="1">Multi-pass membrane protein</topology>
    </subcellularLocation>
</comment>
<sequence length="177" mass="21138">MDRYLYGIFVLIAIFRLWVLFISKKHEKILLRSSGKEYGKLILKWLAILHSMFYFSALFEGIYKKVMINNISSLGIIVVSLSFLLLIYDIDTLGNYWTVKLIFVDEHELSNNWLFKSIKHPNYFFNIIPELIGISLIFHAWITLLIFTIPYGICLFLRIKEENHIIYNIKIKDYNWF</sequence>
<dbReference type="PANTHER" id="PTHR43847">
    <property type="entry name" value="BLL3993 PROTEIN"/>
    <property type="match status" value="1"/>
</dbReference>
<dbReference type="GO" id="GO:0004671">
    <property type="term" value="F:protein C-terminal S-isoprenylcysteine carboxyl O-methyltransferase activity"/>
    <property type="evidence" value="ECO:0007669"/>
    <property type="project" value="InterPro"/>
</dbReference>
<keyword evidence="2 5" id="KW-0812">Transmembrane</keyword>
<evidence type="ECO:0000313" key="6">
    <source>
        <dbReference type="EMBL" id="ACQ89881.1"/>
    </source>
</evidence>
<evidence type="ECO:0000256" key="3">
    <source>
        <dbReference type="ARBA" id="ARBA00022989"/>
    </source>
</evidence>
<reference evidence="6" key="1">
    <citation type="journal article" date="2002" name="Antimicrob. Agents Chemother.">
        <title>Molecular characterization of the vanE gene cluster in vancomycin-resistant Enterococcus faecalis N00-410 isolated in Canada.</title>
        <authorList>
            <person name="Boyd D.A."/>
            <person name="Cabral T."/>
            <person name="Van Caeseele P."/>
            <person name="Wylie J."/>
            <person name="Mulvey M.R."/>
        </authorList>
    </citation>
    <scope>NUCLEOTIDE SEQUENCE</scope>
    <source>
        <strain evidence="6">N00-0410</strain>
    </source>
</reference>